<dbReference type="SUPFAM" id="SSF81321">
    <property type="entry name" value="Family A G protein-coupled receptor-like"/>
    <property type="match status" value="1"/>
</dbReference>
<feature type="transmembrane region" description="Helical" evidence="1">
    <location>
        <begin position="312"/>
        <end position="334"/>
    </location>
</feature>
<evidence type="ECO:0000313" key="4">
    <source>
        <dbReference type="Proteomes" id="UP000663868"/>
    </source>
</evidence>
<dbReference type="AlphaFoldDB" id="A0A818P5R3"/>
<feature type="transmembrane region" description="Helical" evidence="1">
    <location>
        <begin position="354"/>
        <end position="377"/>
    </location>
</feature>
<keyword evidence="1" id="KW-0472">Membrane</keyword>
<sequence>MILVSMLHAIQILRVCRYSQVELHRITVLVKMVSMDLIVIYFKKVVLIIARAIQFVDRFFVIYRGNSRIRIQITDFPSGKNTLGSVVEYYDVNNINMNLIPRYRQVFHGMPSGFGFDHNLTQVPILAVLRLYNLTNFHYYILYIQPNKTTINITSTPQECPHSISLVSQNDIPAAFQYHRICRNESLPVCFYDSTYLCICESDRKQAACFIHDLSLELCNLCVSGGKCIQEDRRESKDSICLCPRCYSGRLCEFNMQVFTFVLDSLLAFDKASIQCVYITIVSILFIIGLFNNLCSFVTFKRPRLRIYSVSRCLLMMTILNQCALFFLLIKFLQILFGSTFHWSNNLSCKVVNYFLAVCTRSSHWLTSWITIVRLLMVIYPMMKITKNAATAIWSSVIVVLTLLILHIHEIIFSKSIDEPDSLIALCVIDFAAYVSMQSKIRYKCPDKTDAKALLNSGIKAPLKLDTKAQLNSGTKALLKKHDRAFGLRKAEKAGPPDWCRNNTEFANNQVDITL</sequence>
<feature type="domain" description="EGF-like" evidence="2">
    <location>
        <begin position="241"/>
        <end position="252"/>
    </location>
</feature>
<feature type="transmembrane region" description="Helical" evidence="1">
    <location>
        <begin position="277"/>
        <end position="300"/>
    </location>
</feature>
<keyword evidence="1" id="KW-1133">Transmembrane helix</keyword>
<comment type="caution">
    <text evidence="3">The sequence shown here is derived from an EMBL/GenBank/DDBJ whole genome shotgun (WGS) entry which is preliminary data.</text>
</comment>
<gene>
    <name evidence="3" type="ORF">KXQ929_LOCUS5887</name>
</gene>
<dbReference type="EMBL" id="CAJOBB010000221">
    <property type="protein sequence ID" value="CAF3615826.1"/>
    <property type="molecule type" value="Genomic_DNA"/>
</dbReference>
<feature type="transmembrane region" description="Helical" evidence="1">
    <location>
        <begin position="389"/>
        <end position="408"/>
    </location>
</feature>
<organism evidence="3 4">
    <name type="scientific">Adineta steineri</name>
    <dbReference type="NCBI Taxonomy" id="433720"/>
    <lineage>
        <taxon>Eukaryota</taxon>
        <taxon>Metazoa</taxon>
        <taxon>Spiralia</taxon>
        <taxon>Gnathifera</taxon>
        <taxon>Rotifera</taxon>
        <taxon>Eurotatoria</taxon>
        <taxon>Bdelloidea</taxon>
        <taxon>Adinetida</taxon>
        <taxon>Adinetidae</taxon>
        <taxon>Adineta</taxon>
    </lineage>
</organism>
<evidence type="ECO:0000259" key="2">
    <source>
        <dbReference type="PROSITE" id="PS00022"/>
    </source>
</evidence>
<evidence type="ECO:0000256" key="1">
    <source>
        <dbReference type="SAM" id="Phobius"/>
    </source>
</evidence>
<dbReference type="PROSITE" id="PS00022">
    <property type="entry name" value="EGF_1"/>
    <property type="match status" value="1"/>
</dbReference>
<dbReference type="InterPro" id="IPR000742">
    <property type="entry name" value="EGF"/>
</dbReference>
<dbReference type="Proteomes" id="UP000663868">
    <property type="component" value="Unassembled WGS sequence"/>
</dbReference>
<accession>A0A818P5R3</accession>
<keyword evidence="1" id="KW-0812">Transmembrane</keyword>
<evidence type="ECO:0000313" key="3">
    <source>
        <dbReference type="EMBL" id="CAF3615826.1"/>
    </source>
</evidence>
<proteinExistence type="predicted"/>
<name>A0A818P5R3_9BILA</name>
<dbReference type="Gene3D" id="1.20.1070.10">
    <property type="entry name" value="Rhodopsin 7-helix transmembrane proteins"/>
    <property type="match status" value="1"/>
</dbReference>
<dbReference type="SUPFAM" id="SSF57196">
    <property type="entry name" value="EGF/Laminin"/>
    <property type="match status" value="1"/>
</dbReference>
<reference evidence="3" key="1">
    <citation type="submission" date="2021-02" db="EMBL/GenBank/DDBJ databases">
        <authorList>
            <person name="Nowell W R."/>
        </authorList>
    </citation>
    <scope>NUCLEOTIDE SEQUENCE</scope>
</reference>
<protein>
    <recommendedName>
        <fullName evidence="2">EGF-like domain-containing protein</fullName>
    </recommendedName>
</protein>